<evidence type="ECO:0000256" key="1">
    <source>
        <dbReference type="SAM" id="MobiDB-lite"/>
    </source>
</evidence>
<feature type="compositionally biased region" description="Low complexity" evidence="1">
    <location>
        <begin position="155"/>
        <end position="176"/>
    </location>
</feature>
<dbReference type="EMBL" id="HBGJ01011395">
    <property type="protein sequence ID" value="CAD9248781.1"/>
    <property type="molecule type" value="Transcribed_RNA"/>
</dbReference>
<name>A0A7S1XNV5_9STRA</name>
<protein>
    <submittedName>
        <fullName evidence="2">Uncharacterized protein</fullName>
    </submittedName>
</protein>
<feature type="region of interest" description="Disordered" evidence="1">
    <location>
        <begin position="155"/>
        <end position="213"/>
    </location>
</feature>
<dbReference type="AlphaFoldDB" id="A0A7S1XNV5"/>
<proteinExistence type="predicted"/>
<feature type="compositionally biased region" description="Low complexity" evidence="1">
    <location>
        <begin position="200"/>
        <end position="213"/>
    </location>
</feature>
<evidence type="ECO:0000313" key="2">
    <source>
        <dbReference type="EMBL" id="CAD9248781.1"/>
    </source>
</evidence>
<accession>A0A7S1XNV5</accession>
<sequence>MESMSKITLAAAGLAGAAALWYISTKKASLYGKDGQPLAPVKDVRVLLQQIAMASAQVQAQLMQQQQQLLRMGQQMDPAELKSAFLGEFVNQVGAVQAQVLAGYPGVEGGLSEEEFEGLLRMFQDDSEIRKMAKAIRDLYSSLGGEFTGDSPFAAAAKPEAKAPASAGEGAGATESKGAEDAGDDVDDIDDIDDDDDDAGAAPAPAPASGGADDLTLDKCFEIFDAANERMLEVFRAIKRRSEEQGLTMESPEAIQQLMMAQASSQTFVDEECAKRNTNMNVIQAFLSRPEHQMEMAGRLMESQQKLQKVMIEERLVPANVPGAM</sequence>
<gene>
    <name evidence="2" type="ORF">PPAR1163_LOCUS7141</name>
</gene>
<feature type="compositionally biased region" description="Acidic residues" evidence="1">
    <location>
        <begin position="181"/>
        <end position="199"/>
    </location>
</feature>
<organism evidence="2">
    <name type="scientific">Phaeomonas parva</name>
    <dbReference type="NCBI Taxonomy" id="124430"/>
    <lineage>
        <taxon>Eukaryota</taxon>
        <taxon>Sar</taxon>
        <taxon>Stramenopiles</taxon>
        <taxon>Ochrophyta</taxon>
        <taxon>Pinguiophyceae</taxon>
        <taxon>Pinguiochrysidales</taxon>
        <taxon>Pinguiochrysidaceae</taxon>
        <taxon>Phaeomonas</taxon>
    </lineage>
</organism>
<reference evidence="2" key="1">
    <citation type="submission" date="2021-01" db="EMBL/GenBank/DDBJ databases">
        <authorList>
            <person name="Corre E."/>
            <person name="Pelletier E."/>
            <person name="Niang G."/>
            <person name="Scheremetjew M."/>
            <person name="Finn R."/>
            <person name="Kale V."/>
            <person name="Holt S."/>
            <person name="Cochrane G."/>
            <person name="Meng A."/>
            <person name="Brown T."/>
            <person name="Cohen L."/>
        </authorList>
    </citation>
    <scope>NUCLEOTIDE SEQUENCE</scope>
    <source>
        <strain evidence="2">CCMP2877</strain>
    </source>
</reference>